<dbReference type="SFLD" id="SFLDG01131">
    <property type="entry name" value="C1.5.2:_MDP_Like"/>
    <property type="match status" value="1"/>
</dbReference>
<dbReference type="SFLD" id="SFLDS00003">
    <property type="entry name" value="Haloacid_Dehalogenase"/>
    <property type="match status" value="1"/>
</dbReference>
<reference evidence="2" key="1">
    <citation type="journal article" date="2018" name="Nat. Microbiol.">
        <title>Leveraging single-cell genomics to expand the fungal tree of life.</title>
        <authorList>
            <person name="Ahrendt S.R."/>
            <person name="Quandt C.A."/>
            <person name="Ciobanu D."/>
            <person name="Clum A."/>
            <person name="Salamov A."/>
            <person name="Andreopoulos B."/>
            <person name="Cheng J.F."/>
            <person name="Woyke T."/>
            <person name="Pelin A."/>
            <person name="Henrissat B."/>
            <person name="Reynolds N.K."/>
            <person name="Benny G.L."/>
            <person name="Smith M.E."/>
            <person name="James T.Y."/>
            <person name="Grigoriev I.V."/>
        </authorList>
    </citation>
    <scope>NUCLEOTIDE SEQUENCE [LARGE SCALE GENOMIC DNA]</scope>
</reference>
<dbReference type="NCBIfam" id="TIGR01681">
    <property type="entry name" value="HAD-SF-IIIC"/>
    <property type="match status" value="1"/>
</dbReference>
<keyword evidence="2" id="KW-1185">Reference proteome</keyword>
<dbReference type="GO" id="GO:0003993">
    <property type="term" value="F:acid phosphatase activity"/>
    <property type="evidence" value="ECO:0007669"/>
    <property type="project" value="TreeGrafter"/>
</dbReference>
<dbReference type="InterPro" id="IPR023214">
    <property type="entry name" value="HAD_sf"/>
</dbReference>
<dbReference type="Gene3D" id="3.40.50.1000">
    <property type="entry name" value="HAD superfamily/HAD-like"/>
    <property type="match status" value="1"/>
</dbReference>
<dbReference type="PANTHER" id="PTHR17901">
    <property type="entry name" value="MAGNESIUM-DEPENDENT PHOSPHATASE 1 MDP1"/>
    <property type="match status" value="1"/>
</dbReference>
<gene>
    <name evidence="1" type="ORF">BJ684DRAFT_7356</name>
</gene>
<dbReference type="EMBL" id="KZ987748">
    <property type="protein sequence ID" value="RKP15221.1"/>
    <property type="molecule type" value="Genomic_DNA"/>
</dbReference>
<name>A0A4P9Y9V0_9FUNG</name>
<dbReference type="InterPro" id="IPR010036">
    <property type="entry name" value="MDP_1_eu_arc"/>
</dbReference>
<accession>A0A4P9Y9V0</accession>
<dbReference type="InterPro" id="IPR010033">
    <property type="entry name" value="HAD_SF_ppase_IIIC"/>
</dbReference>
<evidence type="ECO:0000313" key="1">
    <source>
        <dbReference type="EMBL" id="RKP15221.1"/>
    </source>
</evidence>
<dbReference type="SUPFAM" id="SSF56784">
    <property type="entry name" value="HAD-like"/>
    <property type="match status" value="1"/>
</dbReference>
<evidence type="ECO:0000313" key="2">
    <source>
        <dbReference type="Proteomes" id="UP000267251"/>
    </source>
</evidence>
<dbReference type="AlphaFoldDB" id="A0A4P9Y9V0"/>
<proteinExistence type="predicted"/>
<protein>
    <submittedName>
        <fullName evidence="1">Magnesium-dependent phosphatase-1</fullName>
    </submittedName>
</protein>
<dbReference type="OrthoDB" id="2865258at2759"/>
<dbReference type="Pfam" id="PF12689">
    <property type="entry name" value="Acid_PPase"/>
    <property type="match status" value="1"/>
</dbReference>
<organism evidence="1 2">
    <name type="scientific">Piptocephalis cylindrospora</name>
    <dbReference type="NCBI Taxonomy" id="1907219"/>
    <lineage>
        <taxon>Eukaryota</taxon>
        <taxon>Fungi</taxon>
        <taxon>Fungi incertae sedis</taxon>
        <taxon>Zoopagomycota</taxon>
        <taxon>Zoopagomycotina</taxon>
        <taxon>Zoopagomycetes</taxon>
        <taxon>Zoopagales</taxon>
        <taxon>Piptocephalidaceae</taxon>
        <taxon>Piptocephalis</taxon>
    </lineage>
</organism>
<dbReference type="Proteomes" id="UP000267251">
    <property type="component" value="Unassembled WGS sequence"/>
</dbReference>
<dbReference type="PANTHER" id="PTHR17901:SF14">
    <property type="entry name" value="MAGNESIUM-DEPENDENT PHOSPHATASE 1"/>
    <property type="match status" value="1"/>
</dbReference>
<sequence>MGKGPGLVVFDLDSTFWDFGTELLAGPPFRRNARTGHVVDREGTVLSPYPESFDVVRTLHAEYPDTLLALASRTATPDWAKAIAQLMLYPPTFPSPPPHPGSDGSHKGTDRSLLSLFHHQQIYPGSKVKHFEAFQQDTGLPYEDMLFFDDEQRNIRDVSALGVVCIYVPGGLSLQALQEGLCAFEKGKKK</sequence>
<dbReference type="InterPro" id="IPR036412">
    <property type="entry name" value="HAD-like_sf"/>
</dbReference>
<dbReference type="SFLD" id="SFLDG01129">
    <property type="entry name" value="C1.5:_HAD__Beta-PGM__Phosphata"/>
    <property type="match status" value="1"/>
</dbReference>